<reference evidence="3" key="1">
    <citation type="submission" date="2021-01" db="EMBL/GenBank/DDBJ databases">
        <title>Genome seq and assembly of Tabrizicola sp. KVB23.</title>
        <authorList>
            <person name="Chhetri G."/>
        </authorList>
    </citation>
    <scope>NUCLEOTIDE SEQUENCE</scope>
    <source>
        <strain evidence="3">KVB23</strain>
    </source>
</reference>
<dbReference type="AlphaFoldDB" id="A0A8J7ST33"/>
<protein>
    <recommendedName>
        <fullName evidence="5">PEP-CTERM sorting domain-containing protein</fullName>
    </recommendedName>
</protein>
<dbReference type="EMBL" id="JAESVP010000005">
    <property type="protein sequence ID" value="MBL4928836.1"/>
    <property type="molecule type" value="Genomic_DNA"/>
</dbReference>
<keyword evidence="1" id="KW-0472">Membrane</keyword>
<organism evidence="3 4">
    <name type="scientific">Fuscibacter oryzae</name>
    <dbReference type="NCBI Taxonomy" id="2803939"/>
    <lineage>
        <taxon>Bacteria</taxon>
        <taxon>Pseudomonadati</taxon>
        <taxon>Pseudomonadota</taxon>
        <taxon>Alphaproteobacteria</taxon>
        <taxon>Rhodobacterales</taxon>
        <taxon>Paracoccaceae</taxon>
        <taxon>Fuscibacter</taxon>
    </lineage>
</organism>
<keyword evidence="1" id="KW-1133">Transmembrane helix</keyword>
<dbReference type="RefSeq" id="WP_202661241.1">
    <property type="nucleotide sequence ID" value="NZ_JAESVP010000005.1"/>
</dbReference>
<evidence type="ECO:0000313" key="4">
    <source>
        <dbReference type="Proteomes" id="UP000619033"/>
    </source>
</evidence>
<feature type="chain" id="PRO_5035228153" description="PEP-CTERM sorting domain-containing protein" evidence="2">
    <location>
        <begin position="21"/>
        <end position="205"/>
    </location>
</feature>
<keyword evidence="1" id="KW-0812">Transmembrane</keyword>
<gene>
    <name evidence="3" type="ORF">JI744_12035</name>
</gene>
<evidence type="ECO:0000313" key="3">
    <source>
        <dbReference type="EMBL" id="MBL4928836.1"/>
    </source>
</evidence>
<proteinExistence type="predicted"/>
<comment type="caution">
    <text evidence="3">The sequence shown here is derived from an EMBL/GenBank/DDBJ whole genome shotgun (WGS) entry which is preliminary data.</text>
</comment>
<keyword evidence="4" id="KW-1185">Reference proteome</keyword>
<name>A0A8J7ST33_9RHOB</name>
<keyword evidence="2" id="KW-0732">Signal</keyword>
<dbReference type="Proteomes" id="UP000619033">
    <property type="component" value="Unassembled WGS sequence"/>
</dbReference>
<evidence type="ECO:0000256" key="2">
    <source>
        <dbReference type="SAM" id="SignalP"/>
    </source>
</evidence>
<accession>A0A8J7ST33</accession>
<feature type="signal peptide" evidence="2">
    <location>
        <begin position="1"/>
        <end position="20"/>
    </location>
</feature>
<evidence type="ECO:0000256" key="1">
    <source>
        <dbReference type="SAM" id="Phobius"/>
    </source>
</evidence>
<sequence>MKILAVAAAMALVGLAQAKAAVVDVVYASGPLAVQKSCLTYYLEDTCQGPAMAGPFAMQWALHVAVETAELTFLNGSAHVEWDGVAPKIAEPGIYRWTGTDWAAEAATPGYGFALLLLGFDLSDTGVASNWQISSEVYQDFGTWYLDAWGGTATATLWQHEDGDLAVMARYAAEGIAPVPLPASAPLLGGALMLMAAYRRSRARG</sequence>
<feature type="transmembrane region" description="Helical" evidence="1">
    <location>
        <begin position="179"/>
        <end position="198"/>
    </location>
</feature>
<evidence type="ECO:0008006" key="5">
    <source>
        <dbReference type="Google" id="ProtNLM"/>
    </source>
</evidence>